<feature type="compositionally biased region" description="Acidic residues" evidence="1">
    <location>
        <begin position="44"/>
        <end position="56"/>
    </location>
</feature>
<proteinExistence type="predicted"/>
<keyword evidence="3" id="KW-1185">Reference proteome</keyword>
<reference evidence="2 3" key="1">
    <citation type="journal article" date="2015" name="BMC Genomics">
        <title>The genome of the truffle-parasite Tolypocladium ophioglossoides and the evolution of antifungal peptaibiotics.</title>
        <authorList>
            <person name="Quandt C.A."/>
            <person name="Bushley K.E."/>
            <person name="Spatafora J.W."/>
        </authorList>
    </citation>
    <scope>NUCLEOTIDE SEQUENCE [LARGE SCALE GENOMIC DNA]</scope>
    <source>
        <strain evidence="2 3">CBS 100239</strain>
    </source>
</reference>
<sequence length="130" mass="14664">MHGIRIRGHHSSGQSNRGMKKSLHYFSFSRARGRLHGGLAPDPFAEDEDEENEDGVEGAFPEGYYMDEDEDAAGTAAERDLDPRAPANDYYPVFNLAMISLVGRPLRAITNRSGFFDNVNFSLHWWQAPY</sequence>
<dbReference type="EMBL" id="LFRF01000036">
    <property type="protein sequence ID" value="KND87467.1"/>
    <property type="molecule type" value="Genomic_DNA"/>
</dbReference>
<gene>
    <name evidence="2" type="ORF">TOPH_07873</name>
</gene>
<organism evidence="2 3">
    <name type="scientific">Tolypocladium ophioglossoides (strain CBS 100239)</name>
    <name type="common">Snaketongue truffleclub</name>
    <name type="synonym">Elaphocordyceps ophioglossoides</name>
    <dbReference type="NCBI Taxonomy" id="1163406"/>
    <lineage>
        <taxon>Eukaryota</taxon>
        <taxon>Fungi</taxon>
        <taxon>Dikarya</taxon>
        <taxon>Ascomycota</taxon>
        <taxon>Pezizomycotina</taxon>
        <taxon>Sordariomycetes</taxon>
        <taxon>Hypocreomycetidae</taxon>
        <taxon>Hypocreales</taxon>
        <taxon>Ophiocordycipitaceae</taxon>
        <taxon>Tolypocladium</taxon>
    </lineage>
</organism>
<evidence type="ECO:0000313" key="2">
    <source>
        <dbReference type="EMBL" id="KND87467.1"/>
    </source>
</evidence>
<accession>A0A0L0N048</accession>
<dbReference type="AlphaFoldDB" id="A0A0L0N048"/>
<feature type="region of interest" description="Disordered" evidence="1">
    <location>
        <begin position="36"/>
        <end position="86"/>
    </location>
</feature>
<comment type="caution">
    <text evidence="2">The sequence shown here is derived from an EMBL/GenBank/DDBJ whole genome shotgun (WGS) entry which is preliminary data.</text>
</comment>
<evidence type="ECO:0000256" key="1">
    <source>
        <dbReference type="SAM" id="MobiDB-lite"/>
    </source>
</evidence>
<protein>
    <submittedName>
        <fullName evidence="2">Uncharacterized protein</fullName>
    </submittedName>
</protein>
<evidence type="ECO:0000313" key="3">
    <source>
        <dbReference type="Proteomes" id="UP000036947"/>
    </source>
</evidence>
<dbReference type="Proteomes" id="UP000036947">
    <property type="component" value="Unassembled WGS sequence"/>
</dbReference>
<dbReference type="OrthoDB" id="5028325at2759"/>
<name>A0A0L0N048_TOLOC</name>